<dbReference type="InterPro" id="IPR040198">
    <property type="entry name" value="Fido_containing"/>
</dbReference>
<feature type="domain" description="Fido" evidence="1">
    <location>
        <begin position="141"/>
        <end position="288"/>
    </location>
</feature>
<gene>
    <name evidence="2" type="ORF">UXQ13_04125</name>
</gene>
<dbReference type="PANTHER" id="PTHR13504:SF38">
    <property type="entry name" value="FIDO DOMAIN-CONTAINING PROTEIN"/>
    <property type="match status" value="1"/>
</dbReference>
<dbReference type="InterPro" id="IPR036390">
    <property type="entry name" value="WH_DNA-bd_sf"/>
</dbReference>
<dbReference type="SUPFAM" id="SSF46785">
    <property type="entry name" value="Winged helix' DNA-binding domain"/>
    <property type="match status" value="1"/>
</dbReference>
<name>A0ABU8E2A3_9ACTN</name>
<evidence type="ECO:0000259" key="1">
    <source>
        <dbReference type="PROSITE" id="PS51459"/>
    </source>
</evidence>
<evidence type="ECO:0000313" key="3">
    <source>
        <dbReference type="Proteomes" id="UP001373496"/>
    </source>
</evidence>
<keyword evidence="3" id="KW-1185">Reference proteome</keyword>
<dbReference type="Proteomes" id="UP001373496">
    <property type="component" value="Unassembled WGS sequence"/>
</dbReference>
<comment type="caution">
    <text evidence="2">The sequence shown here is derived from an EMBL/GenBank/DDBJ whole genome shotgun (WGS) entry which is preliminary data.</text>
</comment>
<dbReference type="Pfam" id="PF02661">
    <property type="entry name" value="Fic"/>
    <property type="match status" value="1"/>
</dbReference>
<dbReference type="PROSITE" id="PS51459">
    <property type="entry name" value="FIDO"/>
    <property type="match status" value="1"/>
</dbReference>
<sequence>MSAAAPDWPAIGTREVPWRPGLPEDVVPRAVRLRHTGPYRAAVVPEIAGRTPQVGAAVLRAAEDAAAEIARFDTRMGSEVAPFAAVLLRTESASSSRIEQLTSGARAIAVAELGSPSTRNAEAVVGNVAAMRAALDLAEAPSPAAVLAMHDALLRDTEPGIAGRWRSEQVWVGGTSYGPHQAEYVAPVAQDVPGLVADVTRFAVRTDIAPVVLAAVAHAQFETIHPFPDGNGRAGRALVHCLLRHHGVTRAVTVPVSAGLLVDVEGYFDALTAYRRGELETVVEAFTRGTLTAITNATQLVEELRGVRAGWDDVVRARSDAAAWRIADLLVRQPVVDAAAVTRELGVPAQNVVRALAPLLAAGVVTEFTGRRRNRMWQAREVLDALDGFAARAGRRGGR</sequence>
<organism evidence="2 3">
    <name type="scientific">Klenkia terrae</name>
    <dbReference type="NCBI Taxonomy" id="1052259"/>
    <lineage>
        <taxon>Bacteria</taxon>
        <taxon>Bacillati</taxon>
        <taxon>Actinomycetota</taxon>
        <taxon>Actinomycetes</taxon>
        <taxon>Geodermatophilales</taxon>
        <taxon>Geodermatophilaceae</taxon>
        <taxon>Klenkia</taxon>
    </lineage>
</organism>
<dbReference type="PANTHER" id="PTHR13504">
    <property type="entry name" value="FIDO DOMAIN-CONTAINING PROTEIN DDB_G0283145"/>
    <property type="match status" value="1"/>
</dbReference>
<protein>
    <submittedName>
        <fullName evidence="2">Fic family protein</fullName>
    </submittedName>
</protein>
<evidence type="ECO:0000313" key="2">
    <source>
        <dbReference type="EMBL" id="MEI4277645.1"/>
    </source>
</evidence>
<proteinExistence type="predicted"/>
<reference evidence="2 3" key="1">
    <citation type="submission" date="2024-03" db="EMBL/GenBank/DDBJ databases">
        <title>Draft genome sequence of Klenkia terrae.</title>
        <authorList>
            <person name="Duangmal K."/>
            <person name="Chantavorakit T."/>
        </authorList>
    </citation>
    <scope>NUCLEOTIDE SEQUENCE [LARGE SCALE GENOMIC DNA]</scope>
    <source>
        <strain evidence="2 3">JCM 17786</strain>
    </source>
</reference>
<dbReference type="EMBL" id="JBAPLV010000003">
    <property type="protein sequence ID" value="MEI4277645.1"/>
    <property type="molecule type" value="Genomic_DNA"/>
</dbReference>
<dbReference type="RefSeq" id="WP_225232008.1">
    <property type="nucleotide sequence ID" value="NZ_JBAPLV010000003.1"/>
</dbReference>
<dbReference type="InterPro" id="IPR003812">
    <property type="entry name" value="Fido"/>
</dbReference>
<accession>A0ABU8E2A3</accession>
<dbReference type="SUPFAM" id="SSF140931">
    <property type="entry name" value="Fic-like"/>
    <property type="match status" value="1"/>
</dbReference>
<dbReference type="Gene3D" id="1.10.3290.10">
    <property type="entry name" value="Fido-like domain"/>
    <property type="match status" value="1"/>
</dbReference>
<dbReference type="InterPro" id="IPR036597">
    <property type="entry name" value="Fido-like_dom_sf"/>
</dbReference>